<dbReference type="AlphaFoldDB" id="M0IF48"/>
<feature type="region of interest" description="Disordered" evidence="1">
    <location>
        <begin position="230"/>
        <end position="274"/>
    </location>
</feature>
<name>M0IF48_9EURY</name>
<dbReference type="SUPFAM" id="SSF56973">
    <property type="entry name" value="Aerolisin/ETX pore-forming domain"/>
    <property type="match status" value="1"/>
</dbReference>
<gene>
    <name evidence="2" type="ORF">C440_09828</name>
</gene>
<evidence type="ECO:0000313" key="3">
    <source>
        <dbReference type="Proteomes" id="UP000011550"/>
    </source>
</evidence>
<dbReference type="EMBL" id="AOLN01000012">
    <property type="protein sequence ID" value="ELZ94468.1"/>
    <property type="molecule type" value="Genomic_DNA"/>
</dbReference>
<protein>
    <submittedName>
        <fullName evidence="2">Uncharacterized protein</fullName>
    </submittedName>
</protein>
<dbReference type="PATRIC" id="fig|662479.7.peg.1992"/>
<keyword evidence="3" id="KW-1185">Reference proteome</keyword>
<dbReference type="Proteomes" id="UP000011550">
    <property type="component" value="Unassembled WGS sequence"/>
</dbReference>
<accession>M0IF48</accession>
<sequence length="274" mass="31086">MEIIEMIGDWTNEWMNQRGGGNNWDWDHTNSTFQDYYNRYGLDLYPTSGDYQIQNQHTNSKKVYQTTYGPNDYPSEATFQHTYTQEDTFSWSLEEKLSYGKDVSIGVVAPDIFTASTGRRFEISLTTTQEQKRSDKTEWSQQQTFHVPQNEKVAVEMIVEEVEANATKDVSVVATGSVAAGLNRKWNGHYFWFLPIGELASEFSTHPGVKVKNSHKVEFTTKLDMSGTAGVNSRIRIKSEDQAGKEAESPRTVNHIQHPDQLLVGAQTQKPSAD</sequence>
<dbReference type="OrthoDB" id="376775at2157"/>
<organism evidence="2 3">
    <name type="scientific">Haloferax mucosum ATCC BAA-1512</name>
    <dbReference type="NCBI Taxonomy" id="662479"/>
    <lineage>
        <taxon>Archaea</taxon>
        <taxon>Methanobacteriati</taxon>
        <taxon>Methanobacteriota</taxon>
        <taxon>Stenosarchaea group</taxon>
        <taxon>Halobacteria</taxon>
        <taxon>Halobacteriales</taxon>
        <taxon>Haloferacaceae</taxon>
        <taxon>Haloferax</taxon>
    </lineage>
</organism>
<feature type="compositionally biased region" description="Basic and acidic residues" evidence="1">
    <location>
        <begin position="237"/>
        <end position="249"/>
    </location>
</feature>
<dbReference type="CDD" id="cd20237">
    <property type="entry name" value="PFM_LIN24-like"/>
    <property type="match status" value="1"/>
</dbReference>
<comment type="caution">
    <text evidence="2">The sequence shown here is derived from an EMBL/GenBank/DDBJ whole genome shotgun (WGS) entry which is preliminary data.</text>
</comment>
<reference evidence="2 3" key="1">
    <citation type="journal article" date="2014" name="PLoS Genet.">
        <title>Phylogenetically driven sequencing of extremely halophilic archaea reveals strategies for static and dynamic osmo-response.</title>
        <authorList>
            <person name="Becker E.A."/>
            <person name="Seitzer P.M."/>
            <person name="Tritt A."/>
            <person name="Larsen D."/>
            <person name="Krusor M."/>
            <person name="Yao A.I."/>
            <person name="Wu D."/>
            <person name="Madern D."/>
            <person name="Eisen J.A."/>
            <person name="Darling A.E."/>
            <person name="Facciotti M.T."/>
        </authorList>
    </citation>
    <scope>NUCLEOTIDE SEQUENCE [LARGE SCALE GENOMIC DNA]</scope>
    <source>
        <strain evidence="2 3">ATCC BAA-1512</strain>
    </source>
</reference>
<evidence type="ECO:0000256" key="1">
    <source>
        <dbReference type="SAM" id="MobiDB-lite"/>
    </source>
</evidence>
<proteinExistence type="predicted"/>
<dbReference type="RefSeq" id="WP_008320234.1">
    <property type="nucleotide sequence ID" value="NZ_AOLN01000012.1"/>
</dbReference>
<dbReference type="Gene3D" id="2.170.15.10">
    <property type="entry name" value="Proaerolysin, chain A, domain 3"/>
    <property type="match status" value="1"/>
</dbReference>
<evidence type="ECO:0000313" key="2">
    <source>
        <dbReference type="EMBL" id="ELZ94468.1"/>
    </source>
</evidence>